<gene>
    <name evidence="1" type="ORF">QQX98_010917</name>
</gene>
<evidence type="ECO:0000313" key="1">
    <source>
        <dbReference type="EMBL" id="KAK7403328.1"/>
    </source>
</evidence>
<reference evidence="1 2" key="1">
    <citation type="journal article" date="2025" name="Microbiol. Resour. Announc.">
        <title>Draft genome sequences for Neonectria magnoliae and Neonectria punicea, canker pathogens of Liriodendron tulipifera and Acer saccharum in West Virginia.</title>
        <authorList>
            <person name="Petronek H.M."/>
            <person name="Kasson M.T."/>
            <person name="Metheny A.M."/>
            <person name="Stauder C.M."/>
            <person name="Lovett B."/>
            <person name="Lynch S.C."/>
            <person name="Garnas J.R."/>
            <person name="Kasson L.R."/>
            <person name="Stajich J.E."/>
        </authorList>
    </citation>
    <scope>NUCLEOTIDE SEQUENCE [LARGE SCALE GENOMIC DNA]</scope>
    <source>
        <strain evidence="1 2">NRRL 64653</strain>
    </source>
</reference>
<sequence>MAQTATIDPMAKLDSSLSNMTADRLFTATTVDGESVFDNKDKNDLDNAVAALKEINQAKAELKRPGGAAAIQTTSTLAETAMVVQTRTSSITATAASGGSLFGDIKTAFWDVWHYVTSAWNKIKSWAIETYSELSKSIDRYAKYDCTNNTTSGGKDNIIDLVDATLDYGASNLDWASGRVDAKFDGWKATIKSHLAPEMVPDRVLMKPAGPKAQENVDGVSRDKMKQADVKQNWTKYQLTHGGALRGCSIEETAGTAVVQRYQDTWDTVIKPVFDSLSNSVSDIMHDLSLLFLFKELVNRKIKMPIFGDLWVLANRIFNRDVEAPTFTVIGFVGFVLAIPLTLTCKLFTGGHKPPAPPKFNVKTLSAFFDDSAAVSDKTSSSNGFAAMLETSAASMLAVVGLASTVGRGGALASIFDFQLLFGLIRVVVCFPARRDLPLWEVRCAVSAADAVNVFVLAIAHKADKGGKGEKLRAVLEGAVAMLNIGLNIAINTAELVDDWTDKDEERTGYQILIAVLGGVSTVGKSVATVSDEPWSKLAGVVTKQVAGKAAGFFNVVNTYSNIGKGRYIVILNPGS</sequence>
<protein>
    <submittedName>
        <fullName evidence="1">Uncharacterized protein</fullName>
    </submittedName>
</protein>
<accession>A0ABR1GNK7</accession>
<name>A0ABR1GNK7_9HYPO</name>
<organism evidence="1 2">
    <name type="scientific">Neonectria punicea</name>
    <dbReference type="NCBI Taxonomy" id="979145"/>
    <lineage>
        <taxon>Eukaryota</taxon>
        <taxon>Fungi</taxon>
        <taxon>Dikarya</taxon>
        <taxon>Ascomycota</taxon>
        <taxon>Pezizomycotina</taxon>
        <taxon>Sordariomycetes</taxon>
        <taxon>Hypocreomycetidae</taxon>
        <taxon>Hypocreales</taxon>
        <taxon>Nectriaceae</taxon>
        <taxon>Neonectria</taxon>
    </lineage>
</organism>
<proteinExistence type="predicted"/>
<dbReference type="EMBL" id="JAZAVJ010000252">
    <property type="protein sequence ID" value="KAK7403328.1"/>
    <property type="molecule type" value="Genomic_DNA"/>
</dbReference>
<comment type="caution">
    <text evidence="1">The sequence shown here is derived from an EMBL/GenBank/DDBJ whole genome shotgun (WGS) entry which is preliminary data.</text>
</comment>
<keyword evidence="2" id="KW-1185">Reference proteome</keyword>
<evidence type="ECO:0000313" key="2">
    <source>
        <dbReference type="Proteomes" id="UP001498476"/>
    </source>
</evidence>
<dbReference type="Proteomes" id="UP001498476">
    <property type="component" value="Unassembled WGS sequence"/>
</dbReference>